<feature type="compositionally biased region" description="Acidic residues" evidence="1">
    <location>
        <begin position="314"/>
        <end position="330"/>
    </location>
</feature>
<dbReference type="Proteomes" id="UP000041254">
    <property type="component" value="Unassembled WGS sequence"/>
</dbReference>
<evidence type="ECO:0000313" key="2">
    <source>
        <dbReference type="EMBL" id="CEM07007.1"/>
    </source>
</evidence>
<name>A0A0G4F4Z4_VITBC</name>
<keyword evidence="3" id="KW-1185">Reference proteome</keyword>
<accession>A0A0G4F4Z4</accession>
<feature type="compositionally biased region" description="Low complexity" evidence="1">
    <location>
        <begin position="298"/>
        <end position="310"/>
    </location>
</feature>
<dbReference type="PhylomeDB" id="A0A0G4F4Z4"/>
<feature type="region of interest" description="Disordered" evidence="1">
    <location>
        <begin position="298"/>
        <end position="342"/>
    </location>
</feature>
<organism evidence="2 3">
    <name type="scientific">Vitrella brassicaformis (strain CCMP3155)</name>
    <dbReference type="NCBI Taxonomy" id="1169540"/>
    <lineage>
        <taxon>Eukaryota</taxon>
        <taxon>Sar</taxon>
        <taxon>Alveolata</taxon>
        <taxon>Colpodellida</taxon>
        <taxon>Vitrellaceae</taxon>
        <taxon>Vitrella</taxon>
    </lineage>
</organism>
<dbReference type="VEuPathDB" id="CryptoDB:Vbra_4154"/>
<proteinExistence type="predicted"/>
<dbReference type="InParanoid" id="A0A0G4F4Z4"/>
<evidence type="ECO:0000256" key="1">
    <source>
        <dbReference type="SAM" id="MobiDB-lite"/>
    </source>
</evidence>
<dbReference type="AlphaFoldDB" id="A0A0G4F4Z4"/>
<reference evidence="2 3" key="1">
    <citation type="submission" date="2014-11" db="EMBL/GenBank/DDBJ databases">
        <authorList>
            <person name="Zhu J."/>
            <person name="Qi W."/>
            <person name="Song R."/>
        </authorList>
    </citation>
    <scope>NUCLEOTIDE SEQUENCE [LARGE SCALE GENOMIC DNA]</scope>
</reference>
<dbReference type="EMBL" id="CDMY01000374">
    <property type="protein sequence ID" value="CEM07007.1"/>
    <property type="molecule type" value="Genomic_DNA"/>
</dbReference>
<gene>
    <name evidence="2" type="ORF">Vbra_4154</name>
</gene>
<protein>
    <submittedName>
        <fullName evidence="2">Uncharacterized protein</fullName>
    </submittedName>
</protein>
<sequence>MRSRYLLSVKDVVRLRATSTWLVDLFDAAQLRDRLSHLVGSQAGLPRANVNGQQVQWLRFDDDQFGTHDLLAAVCVVEEGCWGEMAEVIELAGQCGNCELPVILTADDINTHANITAYVSAPRVLAQLKIVGRHLHCRDGSCLQLFRDGNQWRAINDEPGFELEVDPPLPADHLYQQQRQPHDPPVRSRNFYYWILRGGRRWTSFHGKFTDASLSAFAKDKILNHFHLTHLGQSNSTFTTLNRGIGGGRVDDLLSESPHRPVAGCSTTFSQDGRKRWLMLTNSSHPFVAWVEIRTLENNTGGTLGNNTDSGDGGGDEIDGVDDGSGEGDGGEGGAAEAESGG</sequence>
<evidence type="ECO:0000313" key="3">
    <source>
        <dbReference type="Proteomes" id="UP000041254"/>
    </source>
</evidence>
<feature type="compositionally biased region" description="Gly residues" evidence="1">
    <location>
        <begin position="331"/>
        <end position="342"/>
    </location>
</feature>